<gene>
    <name evidence="2" type="ORF">EHI5A_087350</name>
</gene>
<protein>
    <submittedName>
        <fullName evidence="2">20 kDa antigen, putative</fullName>
    </submittedName>
</protein>
<accession>M2S9R7</accession>
<evidence type="ECO:0000313" key="2">
    <source>
        <dbReference type="EMBL" id="EMD48041.1"/>
    </source>
</evidence>
<evidence type="ECO:0000313" key="3">
    <source>
        <dbReference type="Proteomes" id="UP000011755"/>
    </source>
</evidence>
<sequence>MRARMVGPGSSSSNYKSTTDPCRFMGCGPSSSTSSGYRKGGNAAGPMASKGTWAATTDIGKTAAVGADTYEAGYRKGGNAAGPMASKGTWAATTDIGKTAAVGADTYEAGYRRGADAAGPMASKGTWAATTDSGITAPCSGTEPIPDSYEAAAVLAEQRKLEEEAANAAAEQQ</sequence>
<feature type="compositionally biased region" description="Polar residues" evidence="1">
    <location>
        <begin position="9"/>
        <end position="20"/>
    </location>
</feature>
<feature type="region of interest" description="Disordered" evidence="1">
    <location>
        <begin position="27"/>
        <end position="52"/>
    </location>
</feature>
<feature type="region of interest" description="Disordered" evidence="1">
    <location>
        <begin position="1"/>
        <end position="20"/>
    </location>
</feature>
<proteinExistence type="predicted"/>
<evidence type="ECO:0000256" key="1">
    <source>
        <dbReference type="SAM" id="MobiDB-lite"/>
    </source>
</evidence>
<organism evidence="2 3">
    <name type="scientific">Entamoeba histolytica KU27</name>
    <dbReference type="NCBI Taxonomy" id="885311"/>
    <lineage>
        <taxon>Eukaryota</taxon>
        <taxon>Amoebozoa</taxon>
        <taxon>Evosea</taxon>
        <taxon>Archamoebae</taxon>
        <taxon>Mastigamoebida</taxon>
        <taxon>Entamoebidae</taxon>
        <taxon>Entamoeba</taxon>
    </lineage>
</organism>
<dbReference type="Proteomes" id="UP000011755">
    <property type="component" value="Unassembled WGS sequence"/>
</dbReference>
<reference evidence="2 3" key="1">
    <citation type="submission" date="2013-02" db="EMBL/GenBank/DDBJ databases">
        <authorList>
            <person name="Hannick L."/>
            <person name="Zafar N."/>
            <person name="Lorenzi H."/>
            <person name="Ali I.A."/>
            <person name="Petri W.P."/>
            <person name="Caler E."/>
        </authorList>
    </citation>
    <scope>NUCLEOTIDE SEQUENCE [LARGE SCALE GENOMIC DNA]</scope>
    <source>
        <strain evidence="2 3">KU27</strain>
    </source>
</reference>
<dbReference type="AlphaFoldDB" id="M2S9R7"/>
<dbReference type="EMBL" id="KB444163">
    <property type="protein sequence ID" value="EMD48041.1"/>
    <property type="molecule type" value="Genomic_DNA"/>
</dbReference>
<dbReference type="OrthoDB" id="28270at2759"/>
<name>M2S9R7_ENTHI</name>
<dbReference type="VEuPathDB" id="AmoebaDB:EHI5A_087350"/>